<reference evidence="7 8" key="1">
    <citation type="journal article" date="2019" name="Sci. Rep.">
        <title>Comparative genomics of chytrid fungi reveal insights into the obligate biotrophic and pathogenic lifestyle of Synchytrium endobioticum.</title>
        <authorList>
            <person name="van de Vossenberg B.T.L.H."/>
            <person name="Warris S."/>
            <person name="Nguyen H.D.T."/>
            <person name="van Gent-Pelzer M.P.E."/>
            <person name="Joly D.L."/>
            <person name="van de Geest H.C."/>
            <person name="Bonants P.J.M."/>
            <person name="Smith D.S."/>
            <person name="Levesque C.A."/>
            <person name="van der Lee T.A.J."/>
        </authorList>
    </citation>
    <scope>NUCLEOTIDE SEQUENCE [LARGE SCALE GENOMIC DNA]</scope>
    <source>
        <strain evidence="7 8">CBS 675.73</strain>
    </source>
</reference>
<dbReference type="GO" id="GO:0071949">
    <property type="term" value="F:FAD binding"/>
    <property type="evidence" value="ECO:0007669"/>
    <property type="project" value="InterPro"/>
</dbReference>
<dbReference type="OrthoDB" id="47494at2759"/>
<dbReference type="InterPro" id="IPR002938">
    <property type="entry name" value="FAD-bd"/>
</dbReference>
<name>A0A507FVQ3_9FUNG</name>
<comment type="caution">
    <text evidence="7">The sequence shown here is derived from an EMBL/GenBank/DDBJ whole genome shotgun (WGS) entry which is preliminary data.</text>
</comment>
<dbReference type="Gene3D" id="3.50.50.60">
    <property type="entry name" value="FAD/NAD(P)-binding domain"/>
    <property type="match status" value="1"/>
</dbReference>
<evidence type="ECO:0000256" key="2">
    <source>
        <dbReference type="ARBA" id="ARBA00022630"/>
    </source>
</evidence>
<evidence type="ECO:0000313" key="8">
    <source>
        <dbReference type="Proteomes" id="UP000320333"/>
    </source>
</evidence>
<evidence type="ECO:0000256" key="3">
    <source>
        <dbReference type="ARBA" id="ARBA00022827"/>
    </source>
</evidence>
<dbReference type="Pfam" id="PF01494">
    <property type="entry name" value="FAD_binding_3"/>
    <property type="match status" value="1"/>
</dbReference>
<proteinExistence type="inferred from homology"/>
<gene>
    <name evidence="7" type="ORF">CcCBS67573_g00172</name>
</gene>
<dbReference type="PANTHER" id="PTHR13789">
    <property type="entry name" value="MONOOXYGENASE"/>
    <property type="match status" value="1"/>
</dbReference>
<dbReference type="STRING" id="246404.A0A507FVQ3"/>
<keyword evidence="5" id="KW-0503">Monooxygenase</keyword>
<keyword evidence="4" id="KW-0560">Oxidoreductase</keyword>
<dbReference type="AlphaFoldDB" id="A0A507FVQ3"/>
<organism evidence="7 8">
    <name type="scientific">Chytriomyces confervae</name>
    <dbReference type="NCBI Taxonomy" id="246404"/>
    <lineage>
        <taxon>Eukaryota</taxon>
        <taxon>Fungi</taxon>
        <taxon>Fungi incertae sedis</taxon>
        <taxon>Chytridiomycota</taxon>
        <taxon>Chytridiomycota incertae sedis</taxon>
        <taxon>Chytridiomycetes</taxon>
        <taxon>Chytridiales</taxon>
        <taxon>Chytriomycetaceae</taxon>
        <taxon>Chytriomyces</taxon>
    </lineage>
</organism>
<feature type="domain" description="FAD-binding" evidence="6">
    <location>
        <begin position="6"/>
        <end position="359"/>
    </location>
</feature>
<dbReference type="PANTHER" id="PTHR13789:SF309">
    <property type="entry name" value="PUTATIVE (AFU_ORTHOLOGUE AFUA_6G14510)-RELATED"/>
    <property type="match status" value="1"/>
</dbReference>
<keyword evidence="2" id="KW-0285">Flavoprotein</keyword>
<dbReference type="GO" id="GO:0004497">
    <property type="term" value="F:monooxygenase activity"/>
    <property type="evidence" value="ECO:0007669"/>
    <property type="project" value="UniProtKB-KW"/>
</dbReference>
<dbReference type="InterPro" id="IPR050493">
    <property type="entry name" value="FAD-dep_Monooxygenase_BioMet"/>
</dbReference>
<keyword evidence="8" id="KW-1185">Reference proteome</keyword>
<comment type="similarity">
    <text evidence="1">Belongs to the paxM FAD-dependent monooxygenase family.</text>
</comment>
<evidence type="ECO:0000256" key="4">
    <source>
        <dbReference type="ARBA" id="ARBA00023002"/>
    </source>
</evidence>
<evidence type="ECO:0000256" key="1">
    <source>
        <dbReference type="ARBA" id="ARBA00007992"/>
    </source>
</evidence>
<dbReference type="Proteomes" id="UP000320333">
    <property type="component" value="Unassembled WGS sequence"/>
</dbReference>
<evidence type="ECO:0000313" key="7">
    <source>
        <dbReference type="EMBL" id="TPX78577.1"/>
    </source>
</evidence>
<protein>
    <recommendedName>
        <fullName evidence="6">FAD-binding domain-containing protein</fullName>
    </recommendedName>
</protein>
<evidence type="ECO:0000256" key="5">
    <source>
        <dbReference type="ARBA" id="ARBA00023033"/>
    </source>
</evidence>
<dbReference type="SUPFAM" id="SSF51905">
    <property type="entry name" value="FAD/NAD(P)-binding domain"/>
    <property type="match status" value="1"/>
</dbReference>
<keyword evidence="3" id="KW-0274">FAD</keyword>
<dbReference type="EMBL" id="QEAP01000002">
    <property type="protein sequence ID" value="TPX78577.1"/>
    <property type="molecule type" value="Genomic_DNA"/>
</dbReference>
<dbReference type="PRINTS" id="PR00420">
    <property type="entry name" value="RNGMNOXGNASE"/>
</dbReference>
<sequence>MPTDTADIAIIGGGIAGLVAASAIAKHVSSRIRVHVFEQSRQASFGESTGGAIGLYANGLAVLRDIDNELLETVCSQGLPYANRRWRRHDGTEIAVGDETLLVPRNDDNGSFDPRLQPLGIRRWRFLSALLDHTKKHANIEVHFEKRIAQDGIQTVTETNGSSSIQIHKLKFKDGTEFTARLVLGADGVKSQVRAFLFPETKQPEYTGVTTLMAVARIPPTTDPSEPEPLSRGIHFISSRTSKFHACMYPLPNDEINVQIYIPTPENPETWGKLDADEMKAEAETMVAKLRADGWNETFVQPWLKPDSVIRVGLRAREPLEKWSKGGTMVLLGDAAHPPVPYIGQGAMQAIEDAGVLALLIKHLCPVKPTGKDTDGPLDWDLSHFETVTRLYEQIRVERCTQVLKSSHVLGEMNQRRADSWFYNLQYEWSIWMQVLAGGNLPIMLKGVYYSYAEEVDKAITGAGSDNIAV</sequence>
<evidence type="ECO:0000259" key="6">
    <source>
        <dbReference type="Pfam" id="PF01494"/>
    </source>
</evidence>
<dbReference type="InterPro" id="IPR036188">
    <property type="entry name" value="FAD/NAD-bd_sf"/>
</dbReference>
<accession>A0A507FVQ3</accession>